<keyword evidence="4 7" id="KW-0812">Transmembrane</keyword>
<dbReference type="CDD" id="cd06261">
    <property type="entry name" value="TM_PBP2"/>
    <property type="match status" value="1"/>
</dbReference>
<dbReference type="GO" id="GO:0055085">
    <property type="term" value="P:transmembrane transport"/>
    <property type="evidence" value="ECO:0007669"/>
    <property type="project" value="InterPro"/>
</dbReference>
<reference evidence="9 10" key="1">
    <citation type="submission" date="2018-09" db="EMBL/GenBank/DDBJ databases">
        <title>Draft genome sequence of Rhodopseudomonas palustris 2.1.18.</title>
        <authorList>
            <person name="Robertson S.L."/>
            <person name="Meyer T.E."/>
            <person name="Kyndt J.A."/>
        </authorList>
    </citation>
    <scope>NUCLEOTIDE SEQUENCE [LARGE SCALE GENOMIC DNA]</scope>
    <source>
        <strain evidence="9 10">2.1.18</strain>
    </source>
</reference>
<feature type="transmembrane region" description="Helical" evidence="7">
    <location>
        <begin position="12"/>
        <end position="32"/>
    </location>
</feature>
<dbReference type="EMBL" id="QYYD01000025">
    <property type="protein sequence ID" value="RJF69222.1"/>
    <property type="molecule type" value="Genomic_DNA"/>
</dbReference>
<keyword evidence="2 7" id="KW-0813">Transport</keyword>
<comment type="subcellular location">
    <subcellularLocation>
        <location evidence="1 7">Cell membrane</location>
        <topology evidence="1 7">Multi-pass membrane protein</topology>
    </subcellularLocation>
</comment>
<gene>
    <name evidence="9" type="ORF">D4Q52_21060</name>
</gene>
<evidence type="ECO:0000256" key="7">
    <source>
        <dbReference type="RuleBase" id="RU363032"/>
    </source>
</evidence>
<comment type="caution">
    <text evidence="9">The sequence shown here is derived from an EMBL/GenBank/DDBJ whole genome shotgun (WGS) entry which is preliminary data.</text>
</comment>
<feature type="transmembrane region" description="Helical" evidence="7">
    <location>
        <begin position="221"/>
        <end position="245"/>
    </location>
</feature>
<dbReference type="AlphaFoldDB" id="A0A418V0J5"/>
<feature type="domain" description="ABC transmembrane type-1" evidence="8">
    <location>
        <begin position="61"/>
        <end position="241"/>
    </location>
</feature>
<dbReference type="InterPro" id="IPR035906">
    <property type="entry name" value="MetI-like_sf"/>
</dbReference>
<keyword evidence="6 7" id="KW-0472">Membrane</keyword>
<accession>A0A418V0J5</accession>
<dbReference type="PANTHER" id="PTHR30151:SF20">
    <property type="entry name" value="ABC TRANSPORTER PERMEASE PROTEIN HI_0355-RELATED"/>
    <property type="match status" value="1"/>
</dbReference>
<evidence type="ECO:0000256" key="4">
    <source>
        <dbReference type="ARBA" id="ARBA00022692"/>
    </source>
</evidence>
<organism evidence="9 10">
    <name type="scientific">Rhodopseudomonas palustris</name>
    <dbReference type="NCBI Taxonomy" id="1076"/>
    <lineage>
        <taxon>Bacteria</taxon>
        <taxon>Pseudomonadati</taxon>
        <taxon>Pseudomonadota</taxon>
        <taxon>Alphaproteobacteria</taxon>
        <taxon>Hyphomicrobiales</taxon>
        <taxon>Nitrobacteraceae</taxon>
        <taxon>Rhodopseudomonas</taxon>
    </lineage>
</organism>
<feature type="transmembrane region" description="Helical" evidence="7">
    <location>
        <begin position="127"/>
        <end position="148"/>
    </location>
</feature>
<sequence>MKLSRKTSHLLQSLLVAVIVVSVWEGCCRLFGISQLVLPPPSAIAVRLQSLVFGGMIWPHLWATLFEILSGFMLGVLAGLVVGALISLIPVLERLIYPYLVALQTLPKVAIAPLFIIWFGYGLTSKVVITALVCFFPVLVSVIAGFHSTDKDQLDMMKAFGATKWQTLVRLRIPSALVLIFAGLEIAAVLAVIGAIVGEFVGAQVGLGYLVVTLNFSLDVAGVFAVLIVLSAIGLAMHAITRYAARRYIFWIRRSDAPVIP</sequence>
<feature type="transmembrane region" description="Helical" evidence="7">
    <location>
        <begin position="68"/>
        <end position="92"/>
    </location>
</feature>
<dbReference type="Gene3D" id="1.10.3720.10">
    <property type="entry name" value="MetI-like"/>
    <property type="match status" value="1"/>
</dbReference>
<evidence type="ECO:0000256" key="3">
    <source>
        <dbReference type="ARBA" id="ARBA00022475"/>
    </source>
</evidence>
<evidence type="ECO:0000313" key="10">
    <source>
        <dbReference type="Proteomes" id="UP000285523"/>
    </source>
</evidence>
<evidence type="ECO:0000256" key="6">
    <source>
        <dbReference type="ARBA" id="ARBA00023136"/>
    </source>
</evidence>
<feature type="transmembrane region" description="Helical" evidence="7">
    <location>
        <begin position="99"/>
        <end position="121"/>
    </location>
</feature>
<protein>
    <submittedName>
        <fullName evidence="9">ABC transporter permease</fullName>
    </submittedName>
</protein>
<evidence type="ECO:0000313" key="9">
    <source>
        <dbReference type="EMBL" id="RJF69222.1"/>
    </source>
</evidence>
<dbReference type="PROSITE" id="PS50928">
    <property type="entry name" value="ABC_TM1"/>
    <property type="match status" value="1"/>
</dbReference>
<evidence type="ECO:0000256" key="2">
    <source>
        <dbReference type="ARBA" id="ARBA00022448"/>
    </source>
</evidence>
<name>A0A418V0J5_RHOPL</name>
<dbReference type="OrthoDB" id="9792509at2"/>
<feature type="transmembrane region" description="Helical" evidence="7">
    <location>
        <begin position="176"/>
        <end position="201"/>
    </location>
</feature>
<dbReference type="SUPFAM" id="SSF161098">
    <property type="entry name" value="MetI-like"/>
    <property type="match status" value="1"/>
</dbReference>
<dbReference type="GO" id="GO:0005886">
    <property type="term" value="C:plasma membrane"/>
    <property type="evidence" value="ECO:0007669"/>
    <property type="project" value="UniProtKB-SubCell"/>
</dbReference>
<evidence type="ECO:0000256" key="1">
    <source>
        <dbReference type="ARBA" id="ARBA00004651"/>
    </source>
</evidence>
<evidence type="ECO:0000256" key="5">
    <source>
        <dbReference type="ARBA" id="ARBA00022989"/>
    </source>
</evidence>
<dbReference type="Proteomes" id="UP000285523">
    <property type="component" value="Unassembled WGS sequence"/>
</dbReference>
<evidence type="ECO:0000259" key="8">
    <source>
        <dbReference type="PROSITE" id="PS50928"/>
    </source>
</evidence>
<comment type="similarity">
    <text evidence="7">Belongs to the binding-protein-dependent transport system permease family.</text>
</comment>
<dbReference type="Pfam" id="PF00528">
    <property type="entry name" value="BPD_transp_1"/>
    <property type="match status" value="1"/>
</dbReference>
<dbReference type="RefSeq" id="WP_119858537.1">
    <property type="nucleotide sequence ID" value="NZ_QYYD01000025.1"/>
</dbReference>
<dbReference type="PANTHER" id="PTHR30151">
    <property type="entry name" value="ALKANE SULFONATE ABC TRANSPORTER-RELATED, MEMBRANE SUBUNIT"/>
    <property type="match status" value="1"/>
</dbReference>
<dbReference type="InterPro" id="IPR000515">
    <property type="entry name" value="MetI-like"/>
</dbReference>
<proteinExistence type="inferred from homology"/>
<keyword evidence="3" id="KW-1003">Cell membrane</keyword>
<keyword evidence="5 7" id="KW-1133">Transmembrane helix</keyword>